<dbReference type="Proteomes" id="UP000310158">
    <property type="component" value="Unassembled WGS sequence"/>
</dbReference>
<name>A0A4S4M4D1_9AGAM</name>
<comment type="caution">
    <text evidence="2">The sequence shown here is derived from an EMBL/GenBank/DDBJ whole genome shotgun (WGS) entry which is preliminary data.</text>
</comment>
<evidence type="ECO:0000256" key="1">
    <source>
        <dbReference type="SAM" id="MobiDB-lite"/>
    </source>
</evidence>
<accession>A0A4S4M4D1</accession>
<gene>
    <name evidence="2" type="ORF">EW146_g3152</name>
</gene>
<evidence type="ECO:0000313" key="3">
    <source>
        <dbReference type="Proteomes" id="UP000310158"/>
    </source>
</evidence>
<dbReference type="AlphaFoldDB" id="A0A4S4M4D1"/>
<proteinExistence type="predicted"/>
<feature type="compositionally biased region" description="Basic and acidic residues" evidence="1">
    <location>
        <begin position="161"/>
        <end position="170"/>
    </location>
</feature>
<protein>
    <submittedName>
        <fullName evidence="2">Uncharacterized protein</fullName>
    </submittedName>
</protein>
<organism evidence="2 3">
    <name type="scientific">Bondarzewia mesenterica</name>
    <dbReference type="NCBI Taxonomy" id="1095465"/>
    <lineage>
        <taxon>Eukaryota</taxon>
        <taxon>Fungi</taxon>
        <taxon>Dikarya</taxon>
        <taxon>Basidiomycota</taxon>
        <taxon>Agaricomycotina</taxon>
        <taxon>Agaricomycetes</taxon>
        <taxon>Russulales</taxon>
        <taxon>Bondarzewiaceae</taxon>
        <taxon>Bondarzewia</taxon>
    </lineage>
</organism>
<feature type="compositionally biased region" description="Acidic residues" evidence="1">
    <location>
        <begin position="171"/>
        <end position="180"/>
    </location>
</feature>
<sequence>MGNKMGNEMSNGKQANSSYLNISPSAELSQNIPLYVLTTQLNFLACDLLAVEISNQIIEALLKLSHVVEKAKPVMMPVKDAEREENSELHNILSKFNFQECFEAATTDTEMTIEITDYGDADTSSTEHGPAIFISPQLTLLMATTTDMSAAKVSVSSLKSIDLEQEVRDDKEDDKEDDKDDDKKESVREDMPEMTIL</sequence>
<reference evidence="2 3" key="1">
    <citation type="submission" date="2019-02" db="EMBL/GenBank/DDBJ databases">
        <title>Genome sequencing of the rare red list fungi Bondarzewia mesenterica.</title>
        <authorList>
            <person name="Buettner E."/>
            <person name="Kellner H."/>
        </authorList>
    </citation>
    <scope>NUCLEOTIDE SEQUENCE [LARGE SCALE GENOMIC DNA]</scope>
    <source>
        <strain evidence="2 3">DSM 108281</strain>
    </source>
</reference>
<feature type="region of interest" description="Disordered" evidence="1">
    <location>
        <begin position="161"/>
        <end position="197"/>
    </location>
</feature>
<feature type="compositionally biased region" description="Basic and acidic residues" evidence="1">
    <location>
        <begin position="181"/>
        <end position="191"/>
    </location>
</feature>
<keyword evidence="3" id="KW-1185">Reference proteome</keyword>
<dbReference type="EMBL" id="SGPL01000099">
    <property type="protein sequence ID" value="THH17720.1"/>
    <property type="molecule type" value="Genomic_DNA"/>
</dbReference>
<evidence type="ECO:0000313" key="2">
    <source>
        <dbReference type="EMBL" id="THH17720.1"/>
    </source>
</evidence>